<evidence type="ECO:0000256" key="7">
    <source>
        <dbReference type="SAM" id="Phobius"/>
    </source>
</evidence>
<evidence type="ECO:0000313" key="9">
    <source>
        <dbReference type="EMBL" id="PRW44509.1"/>
    </source>
</evidence>
<dbReference type="InterPro" id="IPR036259">
    <property type="entry name" value="MFS_trans_sf"/>
</dbReference>
<accession>A0A2P6TKA2</accession>
<feature type="transmembrane region" description="Helical" evidence="7">
    <location>
        <begin position="66"/>
        <end position="87"/>
    </location>
</feature>
<evidence type="ECO:0000256" key="6">
    <source>
        <dbReference type="SAM" id="MobiDB-lite"/>
    </source>
</evidence>
<feature type="transmembrane region" description="Helical" evidence="7">
    <location>
        <begin position="6"/>
        <end position="26"/>
    </location>
</feature>
<dbReference type="GO" id="GO:0016020">
    <property type="term" value="C:membrane"/>
    <property type="evidence" value="ECO:0007669"/>
    <property type="project" value="UniProtKB-SubCell"/>
</dbReference>
<feature type="compositionally biased region" description="Low complexity" evidence="6">
    <location>
        <begin position="197"/>
        <end position="207"/>
    </location>
</feature>
<keyword evidence="5 7" id="KW-0472">Membrane</keyword>
<dbReference type="Proteomes" id="UP000239899">
    <property type="component" value="Unassembled WGS sequence"/>
</dbReference>
<feature type="region of interest" description="Disordered" evidence="6">
    <location>
        <begin position="184"/>
        <end position="207"/>
    </location>
</feature>
<evidence type="ECO:0000256" key="3">
    <source>
        <dbReference type="ARBA" id="ARBA00022692"/>
    </source>
</evidence>
<dbReference type="Gene3D" id="1.20.1250.20">
    <property type="entry name" value="MFS general substrate transporter like domains"/>
    <property type="match status" value="2"/>
</dbReference>
<comment type="caution">
    <text evidence="9">The sequence shown here is derived from an EMBL/GenBank/DDBJ whole genome shotgun (WGS) entry which is preliminary data.</text>
</comment>
<keyword evidence="4 7" id="KW-1133">Transmembrane helix</keyword>
<feature type="transmembrane region" description="Helical" evidence="7">
    <location>
        <begin position="428"/>
        <end position="450"/>
    </location>
</feature>
<feature type="transmembrane region" description="Helical" evidence="7">
    <location>
        <begin position="300"/>
        <end position="322"/>
    </location>
</feature>
<evidence type="ECO:0000256" key="2">
    <source>
        <dbReference type="ARBA" id="ARBA00005241"/>
    </source>
</evidence>
<sequence length="508" mass="52788">MRVAKAWYLLYFSALSCLFPFLNLFFRRLGYSAKQIGIIGCLRPLVSFPAGSLWSGAADKSRRHRAVLLLTFATSLLLRLSISGVAHRGFGPLLALVVAMEAFAAPVTIIVDAVVMAACTQQADYGKQRLWGAIGWGICSALAGTAISHTGIWAAFAGHAVLAVVAAVPTARLPFGPLHAKLDRQSGRHGCGDSGSDDGSGSGSAAAGAAAGEAAAGSKGAVERFDSATEAQALLSHSKPTAKIGAGTNSSSSGSSGSGSGSSGSSQLEQHGAAEQPPPADQPRVHYWAGVAQLLSNPEAAIFFVQALTMGFGVGNIESYLFLFLDQLGGSETLMGLSLSVTCAAESLVFYFLPAIMAIGIKRCMHLVFLAFLVRMGWYACLAYAPTPWLVLPAEVLHGFTFALAWGGGCAYCAQLAPPGLESTSQGLFQGVYFGAGVGLGSIVGGLVYHRHGAQAVYIVACGVLACGWLLTSLAQLAVALSGRWRHSTDKYLQVAALELADVERNQP</sequence>
<evidence type="ECO:0000256" key="5">
    <source>
        <dbReference type="ARBA" id="ARBA00023136"/>
    </source>
</evidence>
<evidence type="ECO:0000313" key="10">
    <source>
        <dbReference type="Proteomes" id="UP000239899"/>
    </source>
</evidence>
<dbReference type="Pfam" id="PF12832">
    <property type="entry name" value="MFS_1_like"/>
    <property type="match status" value="1"/>
</dbReference>
<dbReference type="PROSITE" id="PS51257">
    <property type="entry name" value="PROKAR_LIPOPROTEIN"/>
    <property type="match status" value="1"/>
</dbReference>
<proteinExistence type="inferred from homology"/>
<reference evidence="9 10" key="1">
    <citation type="journal article" date="2018" name="Plant J.">
        <title>Genome sequences of Chlorella sorokiniana UTEX 1602 and Micractinium conductrix SAG 241.80: implications to maltose excretion by a green alga.</title>
        <authorList>
            <person name="Arriola M.B."/>
            <person name="Velmurugan N."/>
            <person name="Zhang Y."/>
            <person name="Plunkett M.H."/>
            <person name="Hondzo H."/>
            <person name="Barney B.M."/>
        </authorList>
    </citation>
    <scope>NUCLEOTIDE SEQUENCE [LARGE SCALE GENOMIC DNA]</scope>
    <source>
        <strain evidence="10">UTEX 1602</strain>
    </source>
</reference>
<dbReference type="InterPro" id="IPR051717">
    <property type="entry name" value="MFS_MFSD6"/>
</dbReference>
<dbReference type="EMBL" id="LHPG02000013">
    <property type="protein sequence ID" value="PRW44509.1"/>
    <property type="molecule type" value="Genomic_DNA"/>
</dbReference>
<feature type="transmembrane region" description="Helical" evidence="7">
    <location>
        <begin position="456"/>
        <end position="481"/>
    </location>
</feature>
<dbReference type="OrthoDB" id="515887at2759"/>
<feature type="transmembrane region" description="Helical" evidence="7">
    <location>
        <begin position="153"/>
        <end position="175"/>
    </location>
</feature>
<protein>
    <submittedName>
        <fullName evidence="9">Major facilitator superfamily</fullName>
    </submittedName>
</protein>
<feature type="transmembrane region" description="Helical" evidence="7">
    <location>
        <begin position="334"/>
        <end position="353"/>
    </location>
</feature>
<evidence type="ECO:0000259" key="8">
    <source>
        <dbReference type="Pfam" id="PF12832"/>
    </source>
</evidence>
<feature type="transmembrane region" description="Helical" evidence="7">
    <location>
        <begin position="93"/>
        <end position="118"/>
    </location>
</feature>
<feature type="region of interest" description="Disordered" evidence="6">
    <location>
        <begin position="237"/>
        <end position="282"/>
    </location>
</feature>
<dbReference type="InterPro" id="IPR024989">
    <property type="entry name" value="MFS_assoc_dom"/>
</dbReference>
<dbReference type="PANTHER" id="PTHR16172:SF41">
    <property type="entry name" value="MAJOR FACILITATOR SUPERFAMILY DOMAIN-CONTAINING PROTEIN 6-LIKE"/>
    <property type="match status" value="1"/>
</dbReference>
<name>A0A2P6TKA2_CHLSO</name>
<dbReference type="PANTHER" id="PTHR16172">
    <property type="entry name" value="MAJOR FACILITATOR SUPERFAMILY DOMAIN-CONTAINING PROTEIN 6-LIKE"/>
    <property type="match status" value="1"/>
</dbReference>
<feature type="transmembrane region" description="Helical" evidence="7">
    <location>
        <begin position="365"/>
        <end position="385"/>
    </location>
</feature>
<organism evidence="9 10">
    <name type="scientific">Chlorella sorokiniana</name>
    <name type="common">Freshwater green alga</name>
    <dbReference type="NCBI Taxonomy" id="3076"/>
    <lineage>
        <taxon>Eukaryota</taxon>
        <taxon>Viridiplantae</taxon>
        <taxon>Chlorophyta</taxon>
        <taxon>core chlorophytes</taxon>
        <taxon>Trebouxiophyceae</taxon>
        <taxon>Chlorellales</taxon>
        <taxon>Chlorellaceae</taxon>
        <taxon>Chlorella clade</taxon>
        <taxon>Chlorella</taxon>
    </lineage>
</organism>
<feature type="domain" description="Major facilitator superfamily associated" evidence="8">
    <location>
        <begin position="5"/>
        <end position="459"/>
    </location>
</feature>
<dbReference type="AlphaFoldDB" id="A0A2P6TKA2"/>
<keyword evidence="10" id="KW-1185">Reference proteome</keyword>
<comment type="similarity">
    <text evidence="2">Belongs to the major facilitator superfamily. MFSD6 family.</text>
</comment>
<feature type="transmembrane region" description="Helical" evidence="7">
    <location>
        <begin position="130"/>
        <end position="147"/>
    </location>
</feature>
<dbReference type="SUPFAM" id="SSF103473">
    <property type="entry name" value="MFS general substrate transporter"/>
    <property type="match status" value="1"/>
</dbReference>
<keyword evidence="3 7" id="KW-0812">Transmembrane</keyword>
<gene>
    <name evidence="9" type="ORF">C2E21_6602</name>
</gene>
<evidence type="ECO:0000256" key="4">
    <source>
        <dbReference type="ARBA" id="ARBA00022989"/>
    </source>
</evidence>
<comment type="subcellular location">
    <subcellularLocation>
        <location evidence="1">Membrane</location>
        <topology evidence="1">Multi-pass membrane protein</topology>
    </subcellularLocation>
</comment>
<evidence type="ECO:0000256" key="1">
    <source>
        <dbReference type="ARBA" id="ARBA00004141"/>
    </source>
</evidence>